<comment type="caution">
    <text evidence="2">The sequence shown here is derived from an EMBL/GenBank/DDBJ whole genome shotgun (WGS) entry which is preliminary data.</text>
</comment>
<reference evidence="2" key="1">
    <citation type="journal article" date="2015" name="Nature">
        <title>Complex archaea that bridge the gap between prokaryotes and eukaryotes.</title>
        <authorList>
            <person name="Spang A."/>
            <person name="Saw J.H."/>
            <person name="Jorgensen S.L."/>
            <person name="Zaremba-Niedzwiedzka K."/>
            <person name="Martijn J."/>
            <person name="Lind A.E."/>
            <person name="van Eijk R."/>
            <person name="Schleper C."/>
            <person name="Guy L."/>
            <person name="Ettema T.J."/>
        </authorList>
    </citation>
    <scope>NUCLEOTIDE SEQUENCE</scope>
</reference>
<dbReference type="EMBL" id="LAZR01042739">
    <property type="protein sequence ID" value="KKL08785.1"/>
    <property type="molecule type" value="Genomic_DNA"/>
</dbReference>
<name>A0A0F9AHA3_9ZZZZ</name>
<gene>
    <name evidence="2" type="ORF">LCGC14_2572360</name>
</gene>
<sequence>MPQYKKNALPINLIVIPYLRRKSQRVGGVPVTKTISDINNLDEEDYDRMFPKGSGMSLTIDQGRSGSNNNFNQDNPAVVV</sequence>
<evidence type="ECO:0000313" key="2">
    <source>
        <dbReference type="EMBL" id="KKL08785.1"/>
    </source>
</evidence>
<feature type="non-terminal residue" evidence="2">
    <location>
        <position position="80"/>
    </location>
</feature>
<accession>A0A0F9AHA3</accession>
<evidence type="ECO:0000256" key="1">
    <source>
        <dbReference type="SAM" id="MobiDB-lite"/>
    </source>
</evidence>
<feature type="compositionally biased region" description="Polar residues" evidence="1">
    <location>
        <begin position="56"/>
        <end position="80"/>
    </location>
</feature>
<dbReference type="AlphaFoldDB" id="A0A0F9AHA3"/>
<protein>
    <submittedName>
        <fullName evidence="2">Uncharacterized protein</fullName>
    </submittedName>
</protein>
<feature type="region of interest" description="Disordered" evidence="1">
    <location>
        <begin position="53"/>
        <end position="80"/>
    </location>
</feature>
<proteinExistence type="predicted"/>
<organism evidence="2">
    <name type="scientific">marine sediment metagenome</name>
    <dbReference type="NCBI Taxonomy" id="412755"/>
    <lineage>
        <taxon>unclassified sequences</taxon>
        <taxon>metagenomes</taxon>
        <taxon>ecological metagenomes</taxon>
    </lineage>
</organism>